<organism evidence="2 3">
    <name type="scientific">Pedobacter changchengzhani</name>
    <dbReference type="NCBI Taxonomy" id="2529274"/>
    <lineage>
        <taxon>Bacteria</taxon>
        <taxon>Pseudomonadati</taxon>
        <taxon>Bacteroidota</taxon>
        <taxon>Sphingobacteriia</taxon>
        <taxon>Sphingobacteriales</taxon>
        <taxon>Sphingobacteriaceae</taxon>
        <taxon>Pedobacter</taxon>
    </lineage>
</organism>
<dbReference type="SUPFAM" id="SSF51182">
    <property type="entry name" value="RmlC-like cupins"/>
    <property type="match status" value="1"/>
</dbReference>
<dbReference type="AlphaFoldDB" id="A0A4V3A052"/>
<dbReference type="InterPro" id="IPR011051">
    <property type="entry name" value="RmlC_Cupin_sf"/>
</dbReference>
<sequence>MEIKSFANNLEFNEDRILTNVVIETPFSKEIRILLKNGQVMKEHKTPYSITVHILKGEIDFGVDGKIHTLKEGAIVSLEGNVKHDLHAKADSVVRLTLSKLDKFERVEEVIKNA</sequence>
<gene>
    <name evidence="2" type="ORF">EZJ43_13470</name>
</gene>
<protein>
    <submittedName>
        <fullName evidence="2">Cupin domain-containing protein</fullName>
    </submittedName>
</protein>
<proteinExistence type="predicted"/>
<dbReference type="PANTHER" id="PTHR37694:SF1">
    <property type="entry name" value="SLR8022 PROTEIN"/>
    <property type="match status" value="1"/>
</dbReference>
<accession>A0A4V3A052</accession>
<dbReference type="Gene3D" id="2.60.120.10">
    <property type="entry name" value="Jelly Rolls"/>
    <property type="match status" value="1"/>
</dbReference>
<reference evidence="2 3" key="1">
    <citation type="submission" date="2019-02" db="EMBL/GenBank/DDBJ databases">
        <title>Pedobacter sp. nov., a novel speices isolated from soil of pinguins habitat in Antarcitica.</title>
        <authorList>
            <person name="He R.-H."/>
        </authorList>
    </citation>
    <scope>NUCLEOTIDE SEQUENCE [LARGE SCALE GENOMIC DNA]</scope>
    <source>
        <strain evidence="2 3">E01020</strain>
    </source>
</reference>
<evidence type="ECO:0000313" key="3">
    <source>
        <dbReference type="Proteomes" id="UP000295668"/>
    </source>
</evidence>
<comment type="caution">
    <text evidence="2">The sequence shown here is derived from an EMBL/GenBank/DDBJ whole genome shotgun (WGS) entry which is preliminary data.</text>
</comment>
<dbReference type="EMBL" id="SJCY01000009">
    <property type="protein sequence ID" value="TDG35623.1"/>
    <property type="molecule type" value="Genomic_DNA"/>
</dbReference>
<keyword evidence="3" id="KW-1185">Reference proteome</keyword>
<dbReference type="PANTHER" id="PTHR37694">
    <property type="entry name" value="SLR8022 PROTEIN"/>
    <property type="match status" value="1"/>
</dbReference>
<dbReference type="Proteomes" id="UP000295668">
    <property type="component" value="Unassembled WGS sequence"/>
</dbReference>
<dbReference type="InterPro" id="IPR013096">
    <property type="entry name" value="Cupin_2"/>
</dbReference>
<evidence type="ECO:0000313" key="2">
    <source>
        <dbReference type="EMBL" id="TDG35623.1"/>
    </source>
</evidence>
<dbReference type="OrthoDB" id="1423961at2"/>
<feature type="domain" description="Cupin type-2" evidence="1">
    <location>
        <begin position="35"/>
        <end position="96"/>
    </location>
</feature>
<dbReference type="RefSeq" id="WP_133263233.1">
    <property type="nucleotide sequence ID" value="NZ_SJCY01000009.1"/>
</dbReference>
<dbReference type="InterPro" id="IPR014710">
    <property type="entry name" value="RmlC-like_jellyroll"/>
</dbReference>
<name>A0A4V3A052_9SPHI</name>
<dbReference type="Pfam" id="PF07883">
    <property type="entry name" value="Cupin_2"/>
    <property type="match status" value="1"/>
</dbReference>
<evidence type="ECO:0000259" key="1">
    <source>
        <dbReference type="Pfam" id="PF07883"/>
    </source>
</evidence>